<dbReference type="SUPFAM" id="SSF46955">
    <property type="entry name" value="Putative DNA-binding domain"/>
    <property type="match status" value="1"/>
</dbReference>
<dbReference type="InterPro" id="IPR010260">
    <property type="entry name" value="AlpA"/>
</dbReference>
<dbReference type="Proteomes" id="UP000638981">
    <property type="component" value="Unassembled WGS sequence"/>
</dbReference>
<sequence length="60" mass="7056">MFLTDMQIAERYSVTRVTIWRWRKVDPTFPQPFNLSPGCVRWRLTDIEKWEAAKAGGEVA</sequence>
<gene>
    <name evidence="1" type="ORF">GCM10007315_03900</name>
</gene>
<evidence type="ECO:0000313" key="2">
    <source>
        <dbReference type="Proteomes" id="UP000638981"/>
    </source>
</evidence>
<dbReference type="Pfam" id="PF05930">
    <property type="entry name" value="Phage_AlpA"/>
    <property type="match status" value="1"/>
</dbReference>
<accession>A0A918WGX9</accession>
<keyword evidence="2" id="KW-1185">Reference proteome</keyword>
<dbReference type="RefSeq" id="WP_189409836.1">
    <property type="nucleotide sequence ID" value="NZ_BMYJ01000001.1"/>
</dbReference>
<proteinExistence type="predicted"/>
<reference evidence="1" key="2">
    <citation type="submission" date="2020-09" db="EMBL/GenBank/DDBJ databases">
        <authorList>
            <person name="Sun Q."/>
            <person name="Kim S."/>
        </authorList>
    </citation>
    <scope>NUCLEOTIDE SEQUENCE</scope>
    <source>
        <strain evidence="1">KCTC 23310</strain>
    </source>
</reference>
<evidence type="ECO:0000313" key="1">
    <source>
        <dbReference type="EMBL" id="GHC45640.1"/>
    </source>
</evidence>
<dbReference type="EMBL" id="BMYJ01000001">
    <property type="protein sequence ID" value="GHC45640.1"/>
    <property type="molecule type" value="Genomic_DNA"/>
</dbReference>
<protein>
    <recommendedName>
        <fullName evidence="3">AlpA family phage regulatory protein</fullName>
    </recommendedName>
</protein>
<dbReference type="InterPro" id="IPR009061">
    <property type="entry name" value="DNA-bd_dom_put_sf"/>
</dbReference>
<comment type="caution">
    <text evidence="1">The sequence shown here is derived from an EMBL/GenBank/DDBJ whole genome shotgun (WGS) entry which is preliminary data.</text>
</comment>
<evidence type="ECO:0008006" key="3">
    <source>
        <dbReference type="Google" id="ProtNLM"/>
    </source>
</evidence>
<name>A0A918WGX9_9RHOB</name>
<reference evidence="1" key="1">
    <citation type="journal article" date="2014" name="Int. J. Syst. Evol. Microbiol.">
        <title>Complete genome sequence of Corynebacterium casei LMG S-19264T (=DSM 44701T), isolated from a smear-ripened cheese.</title>
        <authorList>
            <consortium name="US DOE Joint Genome Institute (JGI-PGF)"/>
            <person name="Walter F."/>
            <person name="Albersmeier A."/>
            <person name="Kalinowski J."/>
            <person name="Ruckert C."/>
        </authorList>
    </citation>
    <scope>NUCLEOTIDE SEQUENCE</scope>
    <source>
        <strain evidence="1">KCTC 23310</strain>
    </source>
</reference>
<organism evidence="1 2">
    <name type="scientific">Neogemmobacter tilapiae</name>
    <dbReference type="NCBI Taxonomy" id="875041"/>
    <lineage>
        <taxon>Bacteria</taxon>
        <taxon>Pseudomonadati</taxon>
        <taxon>Pseudomonadota</taxon>
        <taxon>Alphaproteobacteria</taxon>
        <taxon>Rhodobacterales</taxon>
        <taxon>Paracoccaceae</taxon>
        <taxon>Neogemmobacter</taxon>
    </lineage>
</organism>
<dbReference type="AlphaFoldDB" id="A0A918WGX9"/>